<reference evidence="1 2" key="1">
    <citation type="journal article" date="2022" name="New Phytol.">
        <title>Ecological generalism drives hyperdiversity of secondary metabolite gene clusters in xylarialean endophytes.</title>
        <authorList>
            <person name="Franco M.E.E."/>
            <person name="Wisecaver J.H."/>
            <person name="Arnold A.E."/>
            <person name="Ju Y.M."/>
            <person name="Slot J.C."/>
            <person name="Ahrendt S."/>
            <person name="Moore L.P."/>
            <person name="Eastman K.E."/>
            <person name="Scott K."/>
            <person name="Konkel Z."/>
            <person name="Mondo S.J."/>
            <person name="Kuo A."/>
            <person name="Hayes R.D."/>
            <person name="Haridas S."/>
            <person name="Andreopoulos B."/>
            <person name="Riley R."/>
            <person name="LaButti K."/>
            <person name="Pangilinan J."/>
            <person name="Lipzen A."/>
            <person name="Amirebrahimi M."/>
            <person name="Yan J."/>
            <person name="Adam C."/>
            <person name="Keymanesh K."/>
            <person name="Ng V."/>
            <person name="Louie K."/>
            <person name="Northen T."/>
            <person name="Drula E."/>
            <person name="Henrissat B."/>
            <person name="Hsieh H.M."/>
            <person name="Youens-Clark K."/>
            <person name="Lutzoni F."/>
            <person name="Miadlikowska J."/>
            <person name="Eastwood D.C."/>
            <person name="Hamelin R.C."/>
            <person name="Grigoriev I.V."/>
            <person name="U'Ren J.M."/>
        </authorList>
    </citation>
    <scope>NUCLEOTIDE SEQUENCE [LARGE SCALE GENOMIC DNA]</scope>
    <source>
        <strain evidence="1 2">CBS 119005</strain>
    </source>
</reference>
<evidence type="ECO:0000313" key="1">
    <source>
        <dbReference type="EMBL" id="KAI4865428.1"/>
    </source>
</evidence>
<comment type="caution">
    <text evidence="1">The sequence shown here is derived from an EMBL/GenBank/DDBJ whole genome shotgun (WGS) entry which is preliminary data.</text>
</comment>
<evidence type="ECO:0000313" key="2">
    <source>
        <dbReference type="Proteomes" id="UP001497700"/>
    </source>
</evidence>
<name>A0ACB9Z1R8_9PEZI</name>
<sequence length="276" mass="29420">MAAIQKKTVLITGCSTGGIGWALAKNFHERGGFHVFATARDPSKAADLAEELGGDDVEVLALDVTDPDVIARCRDAVAERTGGRLDVLVNNAGVEFVSPLLDVDVAEAKRLYDAFAPLLVEAGGGGVVVNQSSIDAVLSITWAGIFNSSKAAAARMSEIPKLELEPLGVRVVTVMCGSADTPMFGKPGGRMRLPETSYYDGVQDAAHRERMEHRGKAVKVQVLADKLVGDILGGARGPVWHGALASITRFSTWAFPTWYVDKLVNGERGLDMVKRC</sequence>
<keyword evidence="2" id="KW-1185">Reference proteome</keyword>
<gene>
    <name evidence="1" type="ORF">F4820DRAFT_469803</name>
</gene>
<organism evidence="1 2">
    <name type="scientific">Hypoxylon rubiginosum</name>
    <dbReference type="NCBI Taxonomy" id="110542"/>
    <lineage>
        <taxon>Eukaryota</taxon>
        <taxon>Fungi</taxon>
        <taxon>Dikarya</taxon>
        <taxon>Ascomycota</taxon>
        <taxon>Pezizomycotina</taxon>
        <taxon>Sordariomycetes</taxon>
        <taxon>Xylariomycetidae</taxon>
        <taxon>Xylariales</taxon>
        <taxon>Hypoxylaceae</taxon>
        <taxon>Hypoxylon</taxon>
    </lineage>
</organism>
<dbReference type="Proteomes" id="UP001497700">
    <property type="component" value="Unassembled WGS sequence"/>
</dbReference>
<proteinExistence type="predicted"/>
<protein>
    <submittedName>
        <fullName evidence="1">NAD(P)-binding protein</fullName>
    </submittedName>
</protein>
<dbReference type="EMBL" id="MU393472">
    <property type="protein sequence ID" value="KAI4865428.1"/>
    <property type="molecule type" value="Genomic_DNA"/>
</dbReference>
<accession>A0ACB9Z1R8</accession>